<protein>
    <submittedName>
        <fullName evidence="2">Uncharacterized protein</fullName>
    </submittedName>
</protein>
<evidence type="ECO:0000256" key="1">
    <source>
        <dbReference type="SAM" id="MobiDB-lite"/>
    </source>
</evidence>
<evidence type="ECO:0000313" key="2">
    <source>
        <dbReference type="EMBL" id="KAL3690639.1"/>
    </source>
</evidence>
<feature type="compositionally biased region" description="Basic and acidic residues" evidence="1">
    <location>
        <begin position="82"/>
        <end position="96"/>
    </location>
</feature>
<proteinExistence type="predicted"/>
<keyword evidence="3" id="KW-1185">Reference proteome</keyword>
<accession>A0ABD3HKB8</accession>
<dbReference type="Proteomes" id="UP001633002">
    <property type="component" value="Unassembled WGS sequence"/>
</dbReference>
<feature type="region of interest" description="Disordered" evidence="1">
    <location>
        <begin position="65"/>
        <end position="99"/>
    </location>
</feature>
<comment type="caution">
    <text evidence="2">The sequence shown here is derived from an EMBL/GenBank/DDBJ whole genome shotgun (WGS) entry which is preliminary data.</text>
</comment>
<feature type="compositionally biased region" description="Low complexity" evidence="1">
    <location>
        <begin position="69"/>
        <end position="78"/>
    </location>
</feature>
<reference evidence="2 3" key="1">
    <citation type="submission" date="2024-09" db="EMBL/GenBank/DDBJ databases">
        <title>Chromosome-scale assembly of Riccia sorocarpa.</title>
        <authorList>
            <person name="Paukszto L."/>
        </authorList>
    </citation>
    <scope>NUCLEOTIDE SEQUENCE [LARGE SCALE GENOMIC DNA]</scope>
    <source>
        <strain evidence="2">LP-2024</strain>
        <tissue evidence="2">Aerial parts of the thallus</tissue>
    </source>
</reference>
<gene>
    <name evidence="2" type="ORF">R1sor_004290</name>
</gene>
<dbReference type="EMBL" id="JBJQOH010000003">
    <property type="protein sequence ID" value="KAL3690639.1"/>
    <property type="molecule type" value="Genomic_DNA"/>
</dbReference>
<dbReference type="AlphaFoldDB" id="A0ABD3HKB8"/>
<evidence type="ECO:0000313" key="3">
    <source>
        <dbReference type="Proteomes" id="UP001633002"/>
    </source>
</evidence>
<organism evidence="2 3">
    <name type="scientific">Riccia sorocarpa</name>
    <dbReference type="NCBI Taxonomy" id="122646"/>
    <lineage>
        <taxon>Eukaryota</taxon>
        <taxon>Viridiplantae</taxon>
        <taxon>Streptophyta</taxon>
        <taxon>Embryophyta</taxon>
        <taxon>Marchantiophyta</taxon>
        <taxon>Marchantiopsida</taxon>
        <taxon>Marchantiidae</taxon>
        <taxon>Marchantiales</taxon>
        <taxon>Ricciaceae</taxon>
        <taxon>Riccia</taxon>
    </lineage>
</organism>
<sequence length="574" mass="65180">MLRVVGAVVAAYMGYKYGDDLVRLLQQRHQKRIVGNPRRRKPRAIIVNDADAEDEEDDDVFRWDGGYTGDSDGSTSLTKSKCSFDRGDHRKSHDQEANDIPLCERQNSQGNHNVDQFGYRRNRCGTVNHKTYSLDIPVHPSSRKHSLQDNEGESIVKEAVHIPARYAQDLQDVEPTKKWRRLSIEEDEKVPPEVIRDLRARFSFESGDEELLEHFGDLSCSGGLPAARGTKQSRNKAEIRGKEDEHAYKVCESNDSVSESEGELLKSPIGEERVEDKKLDSAAGDHGVVVQTLKECELEEVNCMSEEIYSKLHKEIVGVKSINEATDKVSNGKTEHTSRSHSRTYYADHDASGIEFSFQRWVSIRTGSNGRIVFWHSKGKLYDYLTGEPLVNVEAVDVTRGVFFSPDTMHQLSERIFLFRDRDSNEVLTEYKGVPLTPIHHSFSHTWNASQAFTKVTKGPGNKYESLKVNVSATRQPNEKSKLTFNCRISLTVGIDEGKFQWHEIGDYDFREDSSDPDDVYHCSLLYMGAIPPIFHLAVMHLSGWRVDDVNRPPASCKDYVQLGNISWIEQPEQ</sequence>
<name>A0ABD3HKB8_9MARC</name>